<protein>
    <submittedName>
        <fullName evidence="2">Uncharacterized protein</fullName>
    </submittedName>
</protein>
<gene>
    <name evidence="2" type="ORF">PVK06_040126</name>
</gene>
<feature type="region of interest" description="Disordered" evidence="1">
    <location>
        <begin position="101"/>
        <end position="136"/>
    </location>
</feature>
<organism evidence="2 3">
    <name type="scientific">Gossypium arboreum</name>
    <name type="common">Tree cotton</name>
    <name type="synonym">Gossypium nanking</name>
    <dbReference type="NCBI Taxonomy" id="29729"/>
    <lineage>
        <taxon>Eukaryota</taxon>
        <taxon>Viridiplantae</taxon>
        <taxon>Streptophyta</taxon>
        <taxon>Embryophyta</taxon>
        <taxon>Tracheophyta</taxon>
        <taxon>Spermatophyta</taxon>
        <taxon>Magnoliopsida</taxon>
        <taxon>eudicotyledons</taxon>
        <taxon>Gunneridae</taxon>
        <taxon>Pentapetalae</taxon>
        <taxon>rosids</taxon>
        <taxon>malvids</taxon>
        <taxon>Malvales</taxon>
        <taxon>Malvaceae</taxon>
        <taxon>Malvoideae</taxon>
        <taxon>Gossypium</taxon>
    </lineage>
</organism>
<comment type="caution">
    <text evidence="2">The sequence shown here is derived from an EMBL/GenBank/DDBJ whole genome shotgun (WGS) entry which is preliminary data.</text>
</comment>
<proteinExistence type="predicted"/>
<dbReference type="EMBL" id="JARKNE010000011">
    <property type="protein sequence ID" value="KAK5785533.1"/>
    <property type="molecule type" value="Genomic_DNA"/>
</dbReference>
<evidence type="ECO:0000313" key="3">
    <source>
        <dbReference type="Proteomes" id="UP001358586"/>
    </source>
</evidence>
<feature type="compositionally biased region" description="Acidic residues" evidence="1">
    <location>
        <begin position="104"/>
        <end position="113"/>
    </location>
</feature>
<sequence length="136" mass="15286">MTLMMKRIVDITRKKPANEEVQHKNLLEEVGEQSNVQVVKYPQPKINEVATPDQLKELIKEDIKDQVDYIIQPSHTYAKPYSYTIDHLKMPTKEPEKITSLNAENEEEGENDDTATIATTKGKDPVPPSSAAPVSA</sequence>
<reference evidence="2 3" key="1">
    <citation type="submission" date="2023-03" db="EMBL/GenBank/DDBJ databases">
        <title>WGS of Gossypium arboreum.</title>
        <authorList>
            <person name="Yu D."/>
        </authorList>
    </citation>
    <scope>NUCLEOTIDE SEQUENCE [LARGE SCALE GENOMIC DNA]</scope>
    <source>
        <tissue evidence="2">Leaf</tissue>
    </source>
</reference>
<evidence type="ECO:0000256" key="1">
    <source>
        <dbReference type="SAM" id="MobiDB-lite"/>
    </source>
</evidence>
<keyword evidence="3" id="KW-1185">Reference proteome</keyword>
<evidence type="ECO:0000313" key="2">
    <source>
        <dbReference type="EMBL" id="KAK5785533.1"/>
    </source>
</evidence>
<name>A0ABR0N5D8_GOSAR</name>
<dbReference type="Proteomes" id="UP001358586">
    <property type="component" value="Chromosome 11"/>
</dbReference>
<accession>A0ABR0N5D8</accession>